<dbReference type="InterPro" id="IPR001394">
    <property type="entry name" value="Peptidase_C19_UCH"/>
</dbReference>
<evidence type="ECO:0000313" key="2">
    <source>
        <dbReference type="Ensembl" id="ENSGACP00000025394.2"/>
    </source>
</evidence>
<reference evidence="2" key="3">
    <citation type="submission" date="2025-09" db="UniProtKB">
        <authorList>
            <consortium name="Ensembl"/>
        </authorList>
    </citation>
    <scope>IDENTIFICATION</scope>
</reference>
<dbReference type="PROSITE" id="PS00973">
    <property type="entry name" value="USP_2"/>
    <property type="match status" value="1"/>
</dbReference>
<sequence length="315" mass="36943">MNHYLVERFKEKLDNCPISDYHGLINPGLTCYLNSILQVLFMTEDFREAVNRCRSEDSTTIDRQLRIIFAHLQKHLAKTNNLTKELGIINKYKQRDAAEYLEKILCLTSPEASKIFRGELTHSATCLKCNETNDSRGFFWLLPLTVEDLPHQTCSVENGLEGFFKGERVCRENKVYCNRCKEKQSARFRCKMTQSPEILTLLLKRFQFDYKLRCYVKLHLNVEVPQTLHTQHCKYDLYALVNHFGSLTGGHYTAHIKSFETHTWYHFNDDRVNSVMPPLFGTRNTFLRSPTAYLLMYRKGYRPTKKPDKGLKQPH</sequence>
<proteinExistence type="predicted"/>
<feature type="domain" description="USP" evidence="1">
    <location>
        <begin position="22"/>
        <end position="300"/>
    </location>
</feature>
<dbReference type="SUPFAM" id="SSF54001">
    <property type="entry name" value="Cysteine proteinases"/>
    <property type="match status" value="1"/>
</dbReference>
<reference evidence="2 3" key="1">
    <citation type="journal article" date="2021" name="G3 (Bethesda)">
        <title>Improved contiguity of the threespine stickleback genome using long-read sequencing.</title>
        <authorList>
            <person name="Nath S."/>
            <person name="Shaw D.E."/>
            <person name="White M.A."/>
        </authorList>
    </citation>
    <scope>NUCLEOTIDE SEQUENCE [LARGE SCALE GENOMIC DNA]</scope>
    <source>
        <strain evidence="2 3">Lake Benthic</strain>
    </source>
</reference>
<dbReference type="Pfam" id="PF00443">
    <property type="entry name" value="UCH"/>
    <property type="match status" value="1"/>
</dbReference>
<accession>G3Q686</accession>
<protein>
    <recommendedName>
        <fullName evidence="1">USP domain-containing protein</fullName>
    </recommendedName>
</protein>
<dbReference type="PROSITE" id="PS50235">
    <property type="entry name" value="USP_3"/>
    <property type="match status" value="1"/>
</dbReference>
<dbReference type="Bgee" id="ENSGACG00000019205">
    <property type="expression patterns" value="Expressed in spleen and 9 other cell types or tissues"/>
</dbReference>
<dbReference type="OMA" id="CQTNENA"/>
<dbReference type="GO" id="GO:0004843">
    <property type="term" value="F:cysteine-type deubiquitinase activity"/>
    <property type="evidence" value="ECO:0007669"/>
    <property type="project" value="InterPro"/>
</dbReference>
<dbReference type="PANTHER" id="PTHR24006:SF899">
    <property type="entry name" value="UBIQUITIN CARBOXYL-TERMINAL HYDROLASE"/>
    <property type="match status" value="1"/>
</dbReference>
<dbReference type="InterPro" id="IPR050164">
    <property type="entry name" value="Peptidase_C19"/>
</dbReference>
<evidence type="ECO:0000259" key="1">
    <source>
        <dbReference type="PROSITE" id="PS50235"/>
    </source>
</evidence>
<dbReference type="InParanoid" id="G3Q686"/>
<reference evidence="2" key="2">
    <citation type="submission" date="2025-08" db="UniProtKB">
        <authorList>
            <consortium name="Ensembl"/>
        </authorList>
    </citation>
    <scope>IDENTIFICATION</scope>
</reference>
<keyword evidence="3" id="KW-1185">Reference proteome</keyword>
<organism evidence="2 3">
    <name type="scientific">Gasterosteus aculeatus aculeatus</name>
    <name type="common">three-spined stickleback</name>
    <dbReference type="NCBI Taxonomy" id="481459"/>
    <lineage>
        <taxon>Eukaryota</taxon>
        <taxon>Metazoa</taxon>
        <taxon>Chordata</taxon>
        <taxon>Craniata</taxon>
        <taxon>Vertebrata</taxon>
        <taxon>Euteleostomi</taxon>
        <taxon>Actinopterygii</taxon>
        <taxon>Neopterygii</taxon>
        <taxon>Teleostei</taxon>
        <taxon>Neoteleostei</taxon>
        <taxon>Acanthomorphata</taxon>
        <taxon>Eupercaria</taxon>
        <taxon>Perciformes</taxon>
        <taxon>Cottioidei</taxon>
        <taxon>Gasterosteales</taxon>
        <taxon>Gasterosteidae</taxon>
        <taxon>Gasterosteus</taxon>
    </lineage>
</organism>
<dbReference type="AlphaFoldDB" id="G3Q686"/>
<dbReference type="Gene3D" id="3.90.70.10">
    <property type="entry name" value="Cysteine proteinases"/>
    <property type="match status" value="1"/>
</dbReference>
<dbReference type="GO" id="GO:0005634">
    <property type="term" value="C:nucleus"/>
    <property type="evidence" value="ECO:0007669"/>
    <property type="project" value="TreeGrafter"/>
</dbReference>
<dbReference type="PANTHER" id="PTHR24006">
    <property type="entry name" value="UBIQUITIN CARBOXYL-TERMINAL HYDROLASE"/>
    <property type="match status" value="1"/>
</dbReference>
<dbReference type="InterPro" id="IPR018200">
    <property type="entry name" value="USP_CS"/>
</dbReference>
<dbReference type="Proteomes" id="UP000007635">
    <property type="component" value="Chromosome VII"/>
</dbReference>
<dbReference type="Ensembl" id="ENSGACT00000025444.2">
    <property type="protein sequence ID" value="ENSGACP00000025394.2"/>
    <property type="gene ID" value="ENSGACG00000019205.2"/>
</dbReference>
<dbReference type="GO" id="GO:0005829">
    <property type="term" value="C:cytosol"/>
    <property type="evidence" value="ECO:0007669"/>
    <property type="project" value="TreeGrafter"/>
</dbReference>
<name>G3Q686_GASAC</name>
<dbReference type="STRING" id="69293.ENSGACP00000025394"/>
<dbReference type="eggNOG" id="KOG4598">
    <property type="taxonomic scope" value="Eukaryota"/>
</dbReference>
<dbReference type="InterPro" id="IPR038765">
    <property type="entry name" value="Papain-like_cys_pep_sf"/>
</dbReference>
<dbReference type="InterPro" id="IPR028889">
    <property type="entry name" value="USP"/>
</dbReference>
<evidence type="ECO:0000313" key="3">
    <source>
        <dbReference type="Proteomes" id="UP000007635"/>
    </source>
</evidence>
<dbReference type="GO" id="GO:0016579">
    <property type="term" value="P:protein deubiquitination"/>
    <property type="evidence" value="ECO:0007669"/>
    <property type="project" value="InterPro"/>
</dbReference>